<dbReference type="Pfam" id="PF11563">
    <property type="entry name" value="Protoglobin"/>
    <property type="match status" value="1"/>
</dbReference>
<dbReference type="InterPro" id="IPR039379">
    <property type="entry name" value="Protoglobin_sensor_dom"/>
</dbReference>
<dbReference type="SMART" id="SM00283">
    <property type="entry name" value="MA"/>
    <property type="match status" value="1"/>
</dbReference>
<comment type="similarity">
    <text evidence="2">Belongs to the methyl-accepting chemotaxis (MCP) protein family.</text>
</comment>
<dbReference type="SUPFAM" id="SSF58104">
    <property type="entry name" value="Methyl-accepting chemotaxis protein (MCP) signaling domain"/>
    <property type="match status" value="1"/>
</dbReference>
<dbReference type="InterPro" id="IPR009050">
    <property type="entry name" value="Globin-like_sf"/>
</dbReference>
<evidence type="ECO:0000256" key="3">
    <source>
        <dbReference type="PROSITE-ProRule" id="PRU00284"/>
    </source>
</evidence>
<keyword evidence="6" id="KW-1185">Reference proteome</keyword>
<dbReference type="Proteomes" id="UP001060895">
    <property type="component" value="Unassembled WGS sequence"/>
</dbReference>
<dbReference type="Gene3D" id="1.10.287.950">
    <property type="entry name" value="Methyl-accepting chemotaxis protein"/>
    <property type="match status" value="1"/>
</dbReference>
<dbReference type="PANTHER" id="PTHR43531">
    <property type="entry name" value="PROTEIN ICFG"/>
    <property type="match status" value="1"/>
</dbReference>
<dbReference type="CDD" id="cd01068">
    <property type="entry name" value="globin_sensor"/>
    <property type="match status" value="1"/>
</dbReference>
<keyword evidence="3" id="KW-0807">Transducer</keyword>
<dbReference type="InterPro" id="IPR051310">
    <property type="entry name" value="MCP_chemotaxis"/>
</dbReference>
<dbReference type="PRINTS" id="PR00260">
    <property type="entry name" value="CHEMTRNSDUCR"/>
</dbReference>
<dbReference type="SUPFAM" id="SSF46458">
    <property type="entry name" value="Globin-like"/>
    <property type="match status" value="1"/>
</dbReference>
<evidence type="ECO:0000313" key="5">
    <source>
        <dbReference type="EMBL" id="GBQ24252.1"/>
    </source>
</evidence>
<dbReference type="InterPro" id="IPR004090">
    <property type="entry name" value="Chemotax_Me-accpt_rcpt"/>
</dbReference>
<protein>
    <submittedName>
        <fullName evidence="5">Methyl-accepting chemotaxis protein</fullName>
    </submittedName>
</protein>
<dbReference type="Pfam" id="PF00015">
    <property type="entry name" value="MCPsignal"/>
    <property type="match status" value="1"/>
</dbReference>
<feature type="domain" description="Methyl-accepting transducer" evidence="4">
    <location>
        <begin position="265"/>
        <end position="494"/>
    </location>
</feature>
<reference evidence="5" key="1">
    <citation type="submission" date="2013-04" db="EMBL/GenBank/DDBJ databases">
        <title>The genome sequencing project of 58 acetic acid bacteria.</title>
        <authorList>
            <person name="Okamoto-Kainuma A."/>
            <person name="Ishikawa M."/>
            <person name="Umino S."/>
            <person name="Koizumi Y."/>
            <person name="Shiwa Y."/>
            <person name="Yoshikawa H."/>
            <person name="Matsutani M."/>
            <person name="Matsushita K."/>
        </authorList>
    </citation>
    <scope>NUCLEOTIDE SEQUENCE</scope>
    <source>
        <strain evidence="5">DSM 12717</strain>
    </source>
</reference>
<dbReference type="EMBL" id="BAQP01000092">
    <property type="protein sequence ID" value="GBQ24252.1"/>
    <property type="molecule type" value="Genomic_DNA"/>
</dbReference>
<proteinExistence type="inferred from homology"/>
<dbReference type="Gene3D" id="1.10.490.10">
    <property type="entry name" value="Globins"/>
    <property type="match status" value="1"/>
</dbReference>
<name>A0ABQ0P6Y0_9PROT</name>
<evidence type="ECO:0000256" key="1">
    <source>
        <dbReference type="ARBA" id="ARBA00022500"/>
    </source>
</evidence>
<sequence length="523" mass="56046">MAADCLGISPIMKTGSHSSADAGQRAADLADLGRRRDFMRLTDENCQAVRSVREIIDRALPGALDRFYDRIRATGDTLGFFSSETVIARARHAQQDHWKHVSGAELDADYAARVARIGVVHARIGLEPRWYIGGYAIVLDRLIHAVMVELLPRRRRWLKKDPMSPERMAQIVGSLCKIVLLEMDLTISVYLDEAERRRQADRAEAIRAERHLVSERFGTTIGRIADRDLSATMGDELPSAYGPLRENLNTAIVSLRDILGTVGDATQQIDMGADEISTAIRDLAGRTETQAASVEKTASAVEQIAGIVSSAAARAAEAENFVKECQVIAERFGAMVARATASMAEIARSSEAIGRIIDVMEGIATRTSLLALNTAVEAARAGEAGNSFKILAQEIRDLATRAGAASKDVRELVGTSGRQVAGGVAVMNEANAATSALIASVREIGRHLEAIAVASQEQAATLHEINGAVTQIDRGTRQNAAMAEQASAASARMAGEAAHLNGLLATFELGLAARPAARPERGR</sequence>
<accession>A0ABQ0P6Y0</accession>
<evidence type="ECO:0000259" key="4">
    <source>
        <dbReference type="PROSITE" id="PS50111"/>
    </source>
</evidence>
<dbReference type="PROSITE" id="PS50111">
    <property type="entry name" value="CHEMOTAXIS_TRANSDUC_2"/>
    <property type="match status" value="1"/>
</dbReference>
<comment type="caution">
    <text evidence="5">The sequence shown here is derived from an EMBL/GenBank/DDBJ whole genome shotgun (WGS) entry which is preliminary data.</text>
</comment>
<dbReference type="InterPro" id="IPR044398">
    <property type="entry name" value="Globin-sensor_dom"/>
</dbReference>
<evidence type="ECO:0000256" key="2">
    <source>
        <dbReference type="ARBA" id="ARBA00029447"/>
    </source>
</evidence>
<organism evidence="5 6">
    <name type="scientific">Gluconacetobacter sacchari DSM 12717</name>
    <dbReference type="NCBI Taxonomy" id="1307940"/>
    <lineage>
        <taxon>Bacteria</taxon>
        <taxon>Pseudomonadati</taxon>
        <taxon>Pseudomonadota</taxon>
        <taxon>Alphaproteobacteria</taxon>
        <taxon>Acetobacterales</taxon>
        <taxon>Acetobacteraceae</taxon>
        <taxon>Gluconacetobacter</taxon>
    </lineage>
</organism>
<dbReference type="InterPro" id="IPR012292">
    <property type="entry name" value="Globin/Proto"/>
</dbReference>
<dbReference type="InterPro" id="IPR004089">
    <property type="entry name" value="MCPsignal_dom"/>
</dbReference>
<evidence type="ECO:0000313" key="6">
    <source>
        <dbReference type="Proteomes" id="UP001060895"/>
    </source>
</evidence>
<keyword evidence="1" id="KW-0145">Chemotaxis</keyword>
<dbReference type="PANTHER" id="PTHR43531:SF11">
    <property type="entry name" value="METHYL-ACCEPTING CHEMOTAXIS PROTEIN 3"/>
    <property type="match status" value="1"/>
</dbReference>
<gene>
    <name evidence="5" type="ORF">AA12717_1736</name>
</gene>